<keyword evidence="1" id="KW-1133">Transmembrane helix</keyword>
<accession>A0AA89P0F9</accession>
<keyword evidence="3" id="KW-1185">Reference proteome</keyword>
<name>A0AA89P0F9_9BACL</name>
<evidence type="ECO:0000313" key="3">
    <source>
        <dbReference type="Proteomes" id="UP000613002"/>
    </source>
</evidence>
<keyword evidence="1" id="KW-0472">Membrane</keyword>
<reference evidence="2 3" key="1">
    <citation type="submission" date="2020-08" db="EMBL/GenBank/DDBJ databases">
        <title>Genomic Encyclopedia of Type Strains, Phase IV (KMG-IV): sequencing the most valuable type-strain genomes for metagenomic binning, comparative biology and taxonomic classification.</title>
        <authorList>
            <person name="Goeker M."/>
        </authorList>
    </citation>
    <scope>NUCLEOTIDE SEQUENCE [LARGE SCALE GENOMIC DNA]</scope>
    <source>
        <strain evidence="2 3">DSM 14590</strain>
    </source>
</reference>
<comment type="caution">
    <text evidence="2">The sequence shown here is derived from an EMBL/GenBank/DDBJ whole genome shotgun (WGS) entry which is preliminary data.</text>
</comment>
<evidence type="ECO:0000256" key="1">
    <source>
        <dbReference type="SAM" id="Phobius"/>
    </source>
</evidence>
<feature type="transmembrane region" description="Helical" evidence="1">
    <location>
        <begin position="47"/>
        <end position="64"/>
    </location>
</feature>
<organism evidence="2 3">
    <name type="scientific">Parageobacillus toebii NBRC 107807</name>
    <dbReference type="NCBI Taxonomy" id="1223503"/>
    <lineage>
        <taxon>Bacteria</taxon>
        <taxon>Bacillati</taxon>
        <taxon>Bacillota</taxon>
        <taxon>Bacilli</taxon>
        <taxon>Bacillales</taxon>
        <taxon>Anoxybacillaceae</taxon>
        <taxon>Parageobacillus</taxon>
    </lineage>
</organism>
<sequence>MPLALSFVLIGFFIWIAENIATFFGAWEYPNQTDAWSLVHLGKVSSWFLLVIVSILIVATLKQVKGKIVSPKKDKVQEAFDNHLKE</sequence>
<dbReference type="AlphaFoldDB" id="A0AA89P0F9"/>
<gene>
    <name evidence="2" type="ORF">HNR78_000674</name>
</gene>
<proteinExistence type="predicted"/>
<dbReference type="InterPro" id="IPR008535">
    <property type="entry name" value="DUF817"/>
</dbReference>
<dbReference type="Proteomes" id="UP000613002">
    <property type="component" value="Unassembled WGS sequence"/>
</dbReference>
<dbReference type="EMBL" id="JACICZ010000002">
    <property type="protein sequence ID" value="MBB3867797.1"/>
    <property type="molecule type" value="Genomic_DNA"/>
</dbReference>
<dbReference type="Pfam" id="PF05675">
    <property type="entry name" value="DUF817"/>
    <property type="match status" value="1"/>
</dbReference>
<protein>
    <submittedName>
        <fullName evidence="2">Uncharacterized membrane protein YoaT (DUF817 family)</fullName>
    </submittedName>
</protein>
<feature type="transmembrane region" description="Helical" evidence="1">
    <location>
        <begin position="7"/>
        <end position="27"/>
    </location>
</feature>
<keyword evidence="1" id="KW-0812">Transmembrane</keyword>
<evidence type="ECO:0000313" key="2">
    <source>
        <dbReference type="EMBL" id="MBB3867797.1"/>
    </source>
</evidence>